<organism evidence="1 2">
    <name type="scientific">Coniosporium tulheliwenetii</name>
    <dbReference type="NCBI Taxonomy" id="3383036"/>
    <lineage>
        <taxon>Eukaryota</taxon>
        <taxon>Fungi</taxon>
        <taxon>Dikarya</taxon>
        <taxon>Ascomycota</taxon>
        <taxon>Pezizomycotina</taxon>
        <taxon>Dothideomycetes</taxon>
        <taxon>Dothideomycetes incertae sedis</taxon>
        <taxon>Coniosporium</taxon>
    </lineage>
</organism>
<accession>A0ACC2Z1H6</accession>
<dbReference type="EMBL" id="JAPDRP010000015">
    <property type="protein sequence ID" value="KAJ9641416.1"/>
    <property type="molecule type" value="Genomic_DNA"/>
</dbReference>
<gene>
    <name evidence="1" type="ORF">H2199_005386</name>
</gene>
<reference evidence="1" key="1">
    <citation type="submission" date="2022-10" db="EMBL/GenBank/DDBJ databases">
        <title>Culturing micro-colonial fungi from biological soil crusts in the Mojave desert and describing Neophaeococcomyces mojavensis, and introducing the new genera and species Taxawa tesnikishii.</title>
        <authorList>
            <person name="Kurbessoian T."/>
            <person name="Stajich J.E."/>
        </authorList>
    </citation>
    <scope>NUCLEOTIDE SEQUENCE</scope>
    <source>
        <strain evidence="1">JES_115</strain>
    </source>
</reference>
<protein>
    <submittedName>
        <fullName evidence="1">Uncharacterized protein</fullName>
    </submittedName>
</protein>
<evidence type="ECO:0000313" key="2">
    <source>
        <dbReference type="Proteomes" id="UP001172680"/>
    </source>
</evidence>
<evidence type="ECO:0000313" key="1">
    <source>
        <dbReference type="EMBL" id="KAJ9641416.1"/>
    </source>
</evidence>
<proteinExistence type="predicted"/>
<dbReference type="Proteomes" id="UP001172680">
    <property type="component" value="Unassembled WGS sequence"/>
</dbReference>
<name>A0ACC2Z1H6_9PEZI</name>
<comment type="caution">
    <text evidence="1">The sequence shown here is derived from an EMBL/GenBank/DDBJ whole genome shotgun (WGS) entry which is preliminary data.</text>
</comment>
<keyword evidence="2" id="KW-1185">Reference proteome</keyword>
<sequence>MASAPLVAFIPLASSSQFANVFRPDPSAPHDPHEANPYEPYTTSLQQRQQQAQQFYSTQARSRPSSSSGSAPHTLRRTPNFEDRTRGRPRASSFDDAQRPQQSVRFADDTQRSGEASAGNQPYRYDTQDPRAPHPALRISRRTASAILYALEEAIRTPYPFTPDLAEENASMSDLLGGPTGNGRATNGGSRAAQGPVPVPQPTQPPGVRTPRDIMNQRREREQARKQQKEAEAAAARIAEEQARAQSQADERRKSAERRAAAAGVAGQSRDSGVTGDQWTLPGAELQETAGMVDTLWRPRKDQVLLAGMTDQQPSGTGGTSQQARAGPSAVPSSSAQPHAGAPPTADGAGARSTASSFPHAFERWETLSSHWEGLTSYWIRRLEQNTEEVRREPLVQQMSRQITDLSAAGANLFHAVVELQRLRASSERKFQRWFFETRQEQERAQEMIAQLESQLQAERAAKQEAEQKASRSDNGRRNSDKLLAELKRELQISREEARRAWEELGRREQEERERTMSLREGQPTWVGGVQVFPSAGGMASRHGSVSQRPTTREGPYQTGGPQQSTPGGPQSTSEQGYSYEEGASPTDTDPFTESAQQRSQLRHEPDISSLNVSTYAPHGIHPTSSNASSGSTARPTTGNLPPQQQSQASAGTSIPASSQRARPTHSHHAHGPAVLPAHRHISPHGRWPPSPPAPHEERDESGSYVMSNDDDIVSQGEDEDEWLYDRQGNPVLDDHGNRVPYSAAAAAAVGRMRGTGRSEAESDEYDVQSDLAREAELRQHYGGVPATMPAASTAYTQAGAHTQAGAYSQSGAAYAQPTSGAPGYGAGYGPPDYSGSGYGDEWSSIQRHHHPTRLSDVLEEDERSRTSPSRASQTSRGMEWR</sequence>